<feature type="transmembrane region" description="Helical" evidence="1">
    <location>
        <begin position="119"/>
        <end position="143"/>
    </location>
</feature>
<protein>
    <recommendedName>
        <fullName evidence="4">DUF998 domain-containing protein</fullName>
    </recommendedName>
</protein>
<organism evidence="2 3">
    <name type="scientific">Enterococcus villorum</name>
    <dbReference type="NCBI Taxonomy" id="112904"/>
    <lineage>
        <taxon>Bacteria</taxon>
        <taxon>Bacillati</taxon>
        <taxon>Bacillota</taxon>
        <taxon>Bacilli</taxon>
        <taxon>Lactobacillales</taxon>
        <taxon>Enterococcaceae</taxon>
        <taxon>Enterococcus</taxon>
    </lineage>
</organism>
<dbReference type="AlphaFoldDB" id="A0A1V8Y6A1"/>
<feature type="transmembrane region" description="Helical" evidence="1">
    <location>
        <begin position="50"/>
        <end position="73"/>
    </location>
</feature>
<keyword evidence="1" id="KW-0472">Membrane</keyword>
<evidence type="ECO:0000256" key="1">
    <source>
        <dbReference type="SAM" id="Phobius"/>
    </source>
</evidence>
<reference evidence="2 3" key="1">
    <citation type="journal article" date="2017" name="BMC Microbiol.">
        <title>Comparative genomics of Enterococcus spp. isolated from bovine feces.</title>
        <authorList>
            <person name="Beukers A.G."/>
            <person name="Zaheer R."/>
            <person name="Goji N."/>
            <person name="Amoako K.K."/>
            <person name="Chaves A.V."/>
            <person name="Ward M.P."/>
            <person name="McAllister T.A."/>
        </authorList>
    </citation>
    <scope>NUCLEOTIDE SEQUENCE [LARGE SCALE GENOMIC DNA]</scope>
    <source>
        <strain evidence="2 3">F1129D 143</strain>
    </source>
</reference>
<proteinExistence type="predicted"/>
<dbReference type="OrthoDB" id="2067339at2"/>
<keyword evidence="1" id="KW-1133">Transmembrane helix</keyword>
<dbReference type="EMBL" id="MJEA01000020">
    <property type="protein sequence ID" value="OQO68133.1"/>
    <property type="molecule type" value="Genomic_DNA"/>
</dbReference>
<dbReference type="RefSeq" id="WP_081184955.1">
    <property type="nucleotide sequence ID" value="NZ_MJEA01000020.1"/>
</dbReference>
<feature type="transmembrane region" description="Helical" evidence="1">
    <location>
        <begin position="85"/>
        <end position="107"/>
    </location>
</feature>
<dbReference type="STRING" id="112904.BH747_12875"/>
<gene>
    <name evidence="2" type="ORF">BH747_12875</name>
</gene>
<evidence type="ECO:0000313" key="2">
    <source>
        <dbReference type="EMBL" id="OQO68133.1"/>
    </source>
</evidence>
<sequence length="215" mass="24392">MCFLRKYGFYFLLLGVLSDFLTPYILGMFYPKLNQLTEVISLFGDVGSPVRQAFLVWSIISGCLYVLAIPALYQTFTPASKSLGTILPVLVGLYGVADCIFTGLFSVNTNESSWNFSTWIHNVGSGIGYSGFILIPFIIFLLYRKLGETKSSQQFFIMMIVSFLFAGIYGFARIPGFNQLPLFNKLGFCQRISFFFNYLPIAWLSILQIRKRNDK</sequence>
<dbReference type="Proteomes" id="UP000192477">
    <property type="component" value="Unassembled WGS sequence"/>
</dbReference>
<dbReference type="InterPro" id="IPR009339">
    <property type="entry name" value="DUF998"/>
</dbReference>
<name>A0A1V8Y6A1_9ENTE</name>
<dbReference type="Pfam" id="PF06197">
    <property type="entry name" value="DUF998"/>
    <property type="match status" value="1"/>
</dbReference>
<evidence type="ECO:0008006" key="4">
    <source>
        <dbReference type="Google" id="ProtNLM"/>
    </source>
</evidence>
<feature type="transmembrane region" description="Helical" evidence="1">
    <location>
        <begin position="7"/>
        <end position="30"/>
    </location>
</feature>
<feature type="transmembrane region" description="Helical" evidence="1">
    <location>
        <begin position="155"/>
        <end position="172"/>
    </location>
</feature>
<keyword evidence="1" id="KW-0812">Transmembrane</keyword>
<comment type="caution">
    <text evidence="2">The sequence shown here is derived from an EMBL/GenBank/DDBJ whole genome shotgun (WGS) entry which is preliminary data.</text>
</comment>
<accession>A0A1V8Y6A1</accession>
<feature type="transmembrane region" description="Helical" evidence="1">
    <location>
        <begin position="192"/>
        <end position="209"/>
    </location>
</feature>
<evidence type="ECO:0000313" key="3">
    <source>
        <dbReference type="Proteomes" id="UP000192477"/>
    </source>
</evidence>